<dbReference type="EMBL" id="JBHSWJ010000002">
    <property type="protein sequence ID" value="MFC6713180.1"/>
    <property type="molecule type" value="Genomic_DNA"/>
</dbReference>
<evidence type="ECO:0000256" key="7">
    <source>
        <dbReference type="ARBA" id="ARBA00023137"/>
    </source>
</evidence>
<gene>
    <name evidence="12" type="ORF">ACFQBT_04665</name>
</gene>
<sequence>MVRITTTEALTGGIINRIFHARVVADSVETDSVERAAITRNGCFVKLPAVLRSIRKRWLAVVALAFLGVVLAAIVTSRIPAQYASRVTFFVSTPVSSTSQLFNASQFGADRVNSYVKLVGSDELARRIVKAQHLGDDPHHVASQLSATADLNTVLLTATATGPTPSMAESLARGIQTQLGPLVQELDVTPASKTPAVELSVVTGPTEAVQTDPKRKLNLSVGLLLGLLAGLAWALLREMTDTSVKAVDQLGDVSGQPVLGTASLASRGSNPLMPRDDGYNPLAEEIRQIRTNLQFVNVDRPPKVIAVSSAVSGDGKTTMSIDLAAAFSEGGQQVLLVDADLRRGQVARYLDLDGTVGLSDILANRVELDDVIIEKQPHLWVIPSGTVPPNPVELLDSRHMSTLLNEMSERFDIVIVDTPPVLPVTDGAVVASKSDGVILVARHGVTKRAQVEEATAAVNAVRAQCLGWILNQVPRTRRDRSYYSYQSAASPSTMGSSVKTDDSLAEASKTGSRKK</sequence>
<reference evidence="13" key="1">
    <citation type="journal article" date="2019" name="Int. J. Syst. Evol. Microbiol.">
        <title>The Global Catalogue of Microorganisms (GCM) 10K type strain sequencing project: providing services to taxonomists for standard genome sequencing and annotation.</title>
        <authorList>
            <consortium name="The Broad Institute Genomics Platform"/>
            <consortium name="The Broad Institute Genome Sequencing Center for Infectious Disease"/>
            <person name="Wu L."/>
            <person name="Ma J."/>
        </authorList>
    </citation>
    <scope>NUCLEOTIDE SEQUENCE [LARGE SCALE GENOMIC DNA]</scope>
    <source>
        <strain evidence="13">NBRC 106593</strain>
    </source>
</reference>
<comment type="caution">
    <text evidence="12">The sequence shown here is derived from an EMBL/GenBank/DDBJ whole genome shotgun (WGS) entry which is preliminary data.</text>
</comment>
<evidence type="ECO:0000259" key="11">
    <source>
        <dbReference type="Pfam" id="PF13614"/>
    </source>
</evidence>
<dbReference type="NCBIfam" id="TIGR01007">
    <property type="entry name" value="eps_fam"/>
    <property type="match status" value="1"/>
</dbReference>
<dbReference type="InterPro" id="IPR027417">
    <property type="entry name" value="P-loop_NTPase"/>
</dbReference>
<feature type="compositionally biased region" description="Low complexity" evidence="9">
    <location>
        <begin position="484"/>
        <end position="493"/>
    </location>
</feature>
<keyword evidence="10" id="KW-0812">Transmembrane</keyword>
<keyword evidence="10" id="KW-1133">Transmembrane helix</keyword>
<feature type="region of interest" description="Disordered" evidence="9">
    <location>
        <begin position="484"/>
        <end position="515"/>
    </location>
</feature>
<organism evidence="12 13">
    <name type="scientific">Branchiibius cervicis</name>
    <dbReference type="NCBI Taxonomy" id="908252"/>
    <lineage>
        <taxon>Bacteria</taxon>
        <taxon>Bacillati</taxon>
        <taxon>Actinomycetota</taxon>
        <taxon>Actinomycetes</taxon>
        <taxon>Micrococcales</taxon>
        <taxon>Dermacoccaceae</taxon>
        <taxon>Branchiibius</taxon>
    </lineage>
</organism>
<dbReference type="Proteomes" id="UP001596356">
    <property type="component" value="Unassembled WGS sequence"/>
</dbReference>
<dbReference type="PANTHER" id="PTHR32309">
    <property type="entry name" value="TYROSINE-PROTEIN KINASE"/>
    <property type="match status" value="1"/>
</dbReference>
<dbReference type="InterPro" id="IPR050445">
    <property type="entry name" value="Bact_polysacc_biosynth/exp"/>
</dbReference>
<evidence type="ECO:0000256" key="3">
    <source>
        <dbReference type="ARBA" id="ARBA00022679"/>
    </source>
</evidence>
<evidence type="ECO:0000256" key="5">
    <source>
        <dbReference type="ARBA" id="ARBA00022777"/>
    </source>
</evidence>
<evidence type="ECO:0000256" key="6">
    <source>
        <dbReference type="ARBA" id="ARBA00022840"/>
    </source>
</evidence>
<dbReference type="SUPFAM" id="SSF52540">
    <property type="entry name" value="P-loop containing nucleoside triphosphate hydrolases"/>
    <property type="match status" value="1"/>
</dbReference>
<evidence type="ECO:0000256" key="8">
    <source>
        <dbReference type="ARBA" id="ARBA00051245"/>
    </source>
</evidence>
<keyword evidence="3 12" id="KW-0808">Transferase</keyword>
<proteinExistence type="inferred from homology"/>
<dbReference type="PANTHER" id="PTHR32309:SF13">
    <property type="entry name" value="FERRIC ENTEROBACTIN TRANSPORT PROTEIN FEPE"/>
    <property type="match status" value="1"/>
</dbReference>
<keyword evidence="6" id="KW-0067">ATP-binding</keyword>
<keyword evidence="4" id="KW-0547">Nucleotide-binding</keyword>
<feature type="domain" description="AAA" evidence="11">
    <location>
        <begin position="303"/>
        <end position="440"/>
    </location>
</feature>
<accession>A0ABW2AQU3</accession>
<dbReference type="EC" id="2.7.10.2" evidence="2"/>
<keyword evidence="5" id="KW-0418">Kinase</keyword>
<keyword evidence="13" id="KW-1185">Reference proteome</keyword>
<evidence type="ECO:0000313" key="12">
    <source>
        <dbReference type="EMBL" id="MFC6713180.1"/>
    </source>
</evidence>
<dbReference type="Gene3D" id="3.40.50.300">
    <property type="entry name" value="P-loop containing nucleotide triphosphate hydrolases"/>
    <property type="match status" value="1"/>
</dbReference>
<comment type="catalytic activity">
    <reaction evidence="8">
        <text>L-tyrosyl-[protein] + ATP = O-phospho-L-tyrosyl-[protein] + ADP + H(+)</text>
        <dbReference type="Rhea" id="RHEA:10596"/>
        <dbReference type="Rhea" id="RHEA-COMP:10136"/>
        <dbReference type="Rhea" id="RHEA-COMP:20101"/>
        <dbReference type="ChEBI" id="CHEBI:15378"/>
        <dbReference type="ChEBI" id="CHEBI:30616"/>
        <dbReference type="ChEBI" id="CHEBI:46858"/>
        <dbReference type="ChEBI" id="CHEBI:61978"/>
        <dbReference type="ChEBI" id="CHEBI:456216"/>
        <dbReference type="EC" id="2.7.10.2"/>
    </reaction>
</comment>
<protein>
    <recommendedName>
        <fullName evidence="2">non-specific protein-tyrosine kinase</fullName>
        <ecNumber evidence="2">2.7.10.2</ecNumber>
    </recommendedName>
</protein>
<keyword evidence="7" id="KW-0829">Tyrosine-protein kinase</keyword>
<dbReference type="InterPro" id="IPR025669">
    <property type="entry name" value="AAA_dom"/>
</dbReference>
<dbReference type="RefSeq" id="WP_377820757.1">
    <property type="nucleotide sequence ID" value="NZ_JBHSWJ010000002.1"/>
</dbReference>
<evidence type="ECO:0000256" key="10">
    <source>
        <dbReference type="SAM" id="Phobius"/>
    </source>
</evidence>
<dbReference type="Pfam" id="PF13614">
    <property type="entry name" value="AAA_31"/>
    <property type="match status" value="1"/>
</dbReference>
<dbReference type="InterPro" id="IPR005702">
    <property type="entry name" value="Wzc-like_C"/>
</dbReference>
<evidence type="ECO:0000256" key="9">
    <source>
        <dbReference type="SAM" id="MobiDB-lite"/>
    </source>
</evidence>
<evidence type="ECO:0000256" key="2">
    <source>
        <dbReference type="ARBA" id="ARBA00011903"/>
    </source>
</evidence>
<keyword evidence="10" id="KW-0472">Membrane</keyword>
<evidence type="ECO:0000256" key="4">
    <source>
        <dbReference type="ARBA" id="ARBA00022741"/>
    </source>
</evidence>
<evidence type="ECO:0000313" key="13">
    <source>
        <dbReference type="Proteomes" id="UP001596356"/>
    </source>
</evidence>
<dbReference type="CDD" id="cd05387">
    <property type="entry name" value="BY-kinase"/>
    <property type="match status" value="1"/>
</dbReference>
<name>A0ABW2AQU3_9MICO</name>
<evidence type="ECO:0000256" key="1">
    <source>
        <dbReference type="ARBA" id="ARBA00007316"/>
    </source>
</evidence>
<comment type="similarity">
    <text evidence="1">Belongs to the CpsD/CapB family.</text>
</comment>
<feature type="transmembrane region" description="Helical" evidence="10">
    <location>
        <begin position="58"/>
        <end position="76"/>
    </location>
</feature>
<dbReference type="GO" id="GO:0004715">
    <property type="term" value="F:non-membrane spanning protein tyrosine kinase activity"/>
    <property type="evidence" value="ECO:0007669"/>
    <property type="project" value="UniProtKB-EC"/>
</dbReference>